<dbReference type="PANTHER" id="PTHR46825:SF9">
    <property type="entry name" value="BETA-LACTAMASE-RELATED DOMAIN-CONTAINING PROTEIN"/>
    <property type="match status" value="1"/>
</dbReference>
<dbReference type="OrthoDB" id="846150at2"/>
<sequence length="653" mass="73956">MGKLRRWLCFVLMVSLLLQPSMNMPFASASTTKLDATDVDEFLKTVIGEQMDEFNIPNLTVSVVYGGEVIFAQGYGYADLENNKTVDPEKTLFRIGSTSKLFTWTAVMQLVEQGKLDLDTDINEYLDFEIPNTLEYMRENPQTEPITIRHLMSHTPGFEDYMTDVFSLSEDSLIPLSQYVREQRPVKVFAPGEVTAYSNYGTNLAGYIVEVVSGVPFAQYIEENIYKPLGMKNSTFRQPLPSELADQMSIPYRYVNGEFREAKFEFFSEPAGSMSSSALDMTKFMLAYLQRGHYKGESILKEETIQRMFSEHSQHPLLKGIAHGFMTESYNGRDIFQHAGGTMLYNTFLFLVPEEEVGFFISHSGGDYSVNGSIFEDFMDRYFPSDEVAAPAPEPTENMEQRSQQFAGEYYQNRRSFTTVDAFLSLMIGVIRVTVDDEGYLLVNHLGVTNRFVEVEPGVYYNLSEERSNDYWGDFSTIAFGTDSHGRTMLMADGPMSYSKAAWYESSGLTFLLLISSLLFIIGSLLYWGIKTLVVTIRGKKVLEVRKGSRWAKRVAVLLGLLTFTFLVNFLGNGQPDPVYGLPKSAFTTPSALSAFLDIIVSYGIVLVTLTVVVFSVVSWFKGYWKLAGRIHYTVFAMFSAVLSWIFYFWNVI</sequence>
<keyword evidence="1" id="KW-0812">Transmembrane</keyword>
<feature type="chain" id="PRO_5010298807" evidence="2">
    <location>
        <begin position="30"/>
        <end position="653"/>
    </location>
</feature>
<comment type="caution">
    <text evidence="4">The sequence shown here is derived from an EMBL/GenBank/DDBJ whole genome shotgun (WGS) entry which is preliminary data.</text>
</comment>
<reference evidence="4 5" key="1">
    <citation type="submission" date="2016-10" db="EMBL/GenBank/DDBJ databases">
        <title>Draft genome sequences of four alkaliphilic bacteria belonging to the Anaerobacillus genus.</title>
        <authorList>
            <person name="Bassil N.M."/>
            <person name="Lloyd J.R."/>
        </authorList>
    </citation>
    <scope>NUCLEOTIDE SEQUENCE [LARGE SCALE GENOMIC DNA]</scope>
    <source>
        <strain evidence="4 5">DSM 15340</strain>
    </source>
</reference>
<dbReference type="PANTHER" id="PTHR46825">
    <property type="entry name" value="D-ALANYL-D-ALANINE-CARBOXYPEPTIDASE/ENDOPEPTIDASE AMPH"/>
    <property type="match status" value="1"/>
</dbReference>
<feature type="transmembrane region" description="Helical" evidence="1">
    <location>
        <begin position="509"/>
        <end position="530"/>
    </location>
</feature>
<keyword evidence="1" id="KW-1133">Transmembrane helix</keyword>
<dbReference type="Proteomes" id="UP000180098">
    <property type="component" value="Unassembled WGS sequence"/>
</dbReference>
<feature type="transmembrane region" description="Helical" evidence="1">
    <location>
        <begin position="633"/>
        <end position="650"/>
    </location>
</feature>
<dbReference type="Pfam" id="PF00144">
    <property type="entry name" value="Beta-lactamase"/>
    <property type="match status" value="1"/>
</dbReference>
<feature type="transmembrane region" description="Helical" evidence="1">
    <location>
        <begin position="551"/>
        <end position="572"/>
    </location>
</feature>
<name>A0A1S2LRP8_9BACI</name>
<organism evidence="4 5">
    <name type="scientific">Anaerobacillus arseniciselenatis</name>
    <dbReference type="NCBI Taxonomy" id="85682"/>
    <lineage>
        <taxon>Bacteria</taxon>
        <taxon>Bacillati</taxon>
        <taxon>Bacillota</taxon>
        <taxon>Bacilli</taxon>
        <taxon>Bacillales</taxon>
        <taxon>Bacillaceae</taxon>
        <taxon>Anaerobacillus</taxon>
    </lineage>
</organism>
<keyword evidence="4" id="KW-0378">Hydrolase</keyword>
<dbReference type="RefSeq" id="WP_071312303.1">
    <property type="nucleotide sequence ID" value="NZ_MLQQ01000002.1"/>
</dbReference>
<accession>A0A1S2LRP8</accession>
<gene>
    <name evidence="4" type="ORF">BKP35_04960</name>
</gene>
<dbReference type="AlphaFoldDB" id="A0A1S2LRP8"/>
<dbReference type="InterPro" id="IPR050491">
    <property type="entry name" value="AmpC-like"/>
</dbReference>
<keyword evidence="2" id="KW-0732">Signal</keyword>
<dbReference type="EMBL" id="MLQQ01000002">
    <property type="protein sequence ID" value="OIJ15199.1"/>
    <property type="molecule type" value="Genomic_DNA"/>
</dbReference>
<dbReference type="Gene3D" id="3.40.710.10">
    <property type="entry name" value="DD-peptidase/beta-lactamase superfamily"/>
    <property type="match status" value="1"/>
</dbReference>
<dbReference type="InterPro" id="IPR012338">
    <property type="entry name" value="Beta-lactam/transpept-like"/>
</dbReference>
<evidence type="ECO:0000256" key="2">
    <source>
        <dbReference type="SAM" id="SignalP"/>
    </source>
</evidence>
<dbReference type="GO" id="GO:0016787">
    <property type="term" value="F:hydrolase activity"/>
    <property type="evidence" value="ECO:0007669"/>
    <property type="project" value="UniProtKB-KW"/>
</dbReference>
<evidence type="ECO:0000313" key="5">
    <source>
        <dbReference type="Proteomes" id="UP000180098"/>
    </source>
</evidence>
<keyword evidence="1" id="KW-0472">Membrane</keyword>
<evidence type="ECO:0000313" key="4">
    <source>
        <dbReference type="EMBL" id="OIJ15199.1"/>
    </source>
</evidence>
<evidence type="ECO:0000259" key="3">
    <source>
        <dbReference type="Pfam" id="PF00144"/>
    </source>
</evidence>
<dbReference type="SUPFAM" id="SSF56601">
    <property type="entry name" value="beta-lactamase/transpeptidase-like"/>
    <property type="match status" value="1"/>
</dbReference>
<keyword evidence="5" id="KW-1185">Reference proteome</keyword>
<protein>
    <submittedName>
        <fullName evidence="4">Serine hydrolase</fullName>
    </submittedName>
</protein>
<feature type="signal peptide" evidence="2">
    <location>
        <begin position="1"/>
        <end position="29"/>
    </location>
</feature>
<proteinExistence type="predicted"/>
<feature type="domain" description="Beta-lactamase-related" evidence="3">
    <location>
        <begin position="45"/>
        <end position="362"/>
    </location>
</feature>
<dbReference type="InterPro" id="IPR001466">
    <property type="entry name" value="Beta-lactam-related"/>
</dbReference>
<evidence type="ECO:0000256" key="1">
    <source>
        <dbReference type="SAM" id="Phobius"/>
    </source>
</evidence>
<feature type="transmembrane region" description="Helical" evidence="1">
    <location>
        <begin position="592"/>
        <end position="621"/>
    </location>
</feature>